<feature type="transmembrane region" description="Helical" evidence="6">
    <location>
        <begin position="98"/>
        <end position="118"/>
    </location>
</feature>
<feature type="transmembrane region" description="Helical" evidence="6">
    <location>
        <begin position="130"/>
        <end position="152"/>
    </location>
</feature>
<dbReference type="GO" id="GO:0015385">
    <property type="term" value="F:sodium:proton antiporter activity"/>
    <property type="evidence" value="ECO:0007669"/>
    <property type="project" value="TreeGrafter"/>
</dbReference>
<dbReference type="EMBL" id="BMWW01000007">
    <property type="protein sequence ID" value="GGZ01344.1"/>
    <property type="molecule type" value="Genomic_DNA"/>
</dbReference>
<protein>
    <submittedName>
        <fullName evidence="9">MFS transporter</fullName>
    </submittedName>
    <submittedName>
        <fullName evidence="8">Multidrug transporter MdfA</fullName>
    </submittedName>
</protein>
<dbReference type="Pfam" id="PF07690">
    <property type="entry name" value="MFS_1"/>
    <property type="match status" value="1"/>
</dbReference>
<evidence type="ECO:0000313" key="8">
    <source>
        <dbReference type="EMBL" id="GGZ01344.1"/>
    </source>
</evidence>
<evidence type="ECO:0000259" key="7">
    <source>
        <dbReference type="PROSITE" id="PS50850"/>
    </source>
</evidence>
<evidence type="ECO:0000256" key="6">
    <source>
        <dbReference type="SAM" id="Phobius"/>
    </source>
</evidence>
<dbReference type="Gene3D" id="1.20.1720.10">
    <property type="entry name" value="Multidrug resistance protein D"/>
    <property type="match status" value="1"/>
</dbReference>
<feature type="transmembrane region" description="Helical" evidence="6">
    <location>
        <begin position="158"/>
        <end position="176"/>
    </location>
</feature>
<evidence type="ECO:0000313" key="9">
    <source>
        <dbReference type="EMBL" id="QBQ35389.1"/>
    </source>
</evidence>
<reference evidence="9 10" key="2">
    <citation type="submission" date="2019-03" db="EMBL/GenBank/DDBJ databases">
        <title>Draft Genome Sequences of Six Type Strains of the Genus Massilia.</title>
        <authorList>
            <person name="Miess H."/>
            <person name="Frediansyhah A."/>
            <person name="Gross H."/>
        </authorList>
    </citation>
    <scope>NUCLEOTIDE SEQUENCE [LARGE SCALE GENOMIC DNA]</scope>
    <source>
        <strain evidence="9 10">DSM 17505</strain>
    </source>
</reference>
<dbReference type="PROSITE" id="PS50850">
    <property type="entry name" value="MFS"/>
    <property type="match status" value="1"/>
</dbReference>
<feature type="domain" description="Major facilitator superfamily (MFS) profile" evidence="7">
    <location>
        <begin position="1"/>
        <end position="387"/>
    </location>
</feature>
<sequence length="402" mass="42345">MKRLWWFSAFFLLYELTVYLTNDMIMPGMPSVMAEFGGPSRYIGLSLSLYILGGCTLQIGLGPLADRIGKRRVMLGGAAFFLLATALVPMAGSAPQFLAIRFFQGMGSCFIFIGYAAIHELFDDTRAVKLTTLMGNTTVFAPLIGPVAGSAVISVFDWRAVFVTAFVLGAVAWLGLARTMPAGGGKPLAAGDKSLTASYRAIFTNRTFMLGILVAGLAITPLTAWIGLSPAILLQHGGASYGTYIAWQCAIFVGFVLSTFAIGRMGGELPLGRLLRQGGVLAVVGLGGAGFAAGQPQLFIACMFVFSAGFGLFNGALIRIALTATGQSMSLTSAAMSLLYCLYIALGLELYNAICERFGYTLQAYALCGVPVALAVCAGLFHIARGHDARVRDAVAGLPDLA</sequence>
<feature type="transmembrane region" description="Helical" evidence="6">
    <location>
        <begin position="244"/>
        <end position="262"/>
    </location>
</feature>
<feature type="transmembrane region" description="Helical" evidence="6">
    <location>
        <begin position="41"/>
        <end position="61"/>
    </location>
</feature>
<dbReference type="Proteomes" id="UP000294359">
    <property type="component" value="Chromosome"/>
</dbReference>
<evidence type="ECO:0000256" key="3">
    <source>
        <dbReference type="ARBA" id="ARBA00022692"/>
    </source>
</evidence>
<evidence type="ECO:0000256" key="5">
    <source>
        <dbReference type="ARBA" id="ARBA00023136"/>
    </source>
</evidence>
<proteinExistence type="predicted"/>
<reference evidence="8" key="1">
    <citation type="journal article" date="2014" name="Int. J. Syst. Evol. Microbiol.">
        <title>Complete genome sequence of Corynebacterium casei LMG S-19264T (=DSM 44701T), isolated from a smear-ripened cheese.</title>
        <authorList>
            <consortium name="US DOE Joint Genome Institute (JGI-PGF)"/>
            <person name="Walter F."/>
            <person name="Albersmeier A."/>
            <person name="Kalinowski J."/>
            <person name="Ruckert C."/>
        </authorList>
    </citation>
    <scope>NUCLEOTIDE SEQUENCE</scope>
    <source>
        <strain evidence="8">KCTC 12344</strain>
    </source>
</reference>
<dbReference type="GO" id="GO:0005886">
    <property type="term" value="C:plasma membrane"/>
    <property type="evidence" value="ECO:0007669"/>
    <property type="project" value="TreeGrafter"/>
</dbReference>
<dbReference type="PANTHER" id="PTHR23502">
    <property type="entry name" value="MAJOR FACILITATOR SUPERFAMILY"/>
    <property type="match status" value="1"/>
</dbReference>
<feature type="transmembrane region" description="Helical" evidence="6">
    <location>
        <begin position="298"/>
        <end position="322"/>
    </location>
</feature>
<feature type="transmembrane region" description="Helical" evidence="6">
    <location>
        <begin position="208"/>
        <end position="232"/>
    </location>
</feature>
<dbReference type="InterPro" id="IPR020846">
    <property type="entry name" value="MFS_dom"/>
</dbReference>
<dbReference type="InterPro" id="IPR036259">
    <property type="entry name" value="MFS_trans_sf"/>
</dbReference>
<reference evidence="8" key="3">
    <citation type="submission" date="2022-12" db="EMBL/GenBank/DDBJ databases">
        <authorList>
            <person name="Sun Q."/>
            <person name="Kim S."/>
        </authorList>
    </citation>
    <scope>NUCLEOTIDE SEQUENCE</scope>
    <source>
        <strain evidence="8">KCTC 12344</strain>
    </source>
</reference>
<evidence type="ECO:0000256" key="4">
    <source>
        <dbReference type="ARBA" id="ARBA00022989"/>
    </source>
</evidence>
<gene>
    <name evidence="8" type="primary">cmr</name>
    <name evidence="9" type="ORF">E1742_03830</name>
    <name evidence="8" type="ORF">GCM10007388_38790</name>
</gene>
<dbReference type="InterPro" id="IPR011701">
    <property type="entry name" value="MFS"/>
</dbReference>
<feature type="transmembrane region" description="Helical" evidence="6">
    <location>
        <begin position="73"/>
        <end position="92"/>
    </location>
</feature>
<keyword evidence="5 6" id="KW-0472">Membrane</keyword>
<dbReference type="EMBL" id="CP038026">
    <property type="protein sequence ID" value="QBQ35389.1"/>
    <property type="molecule type" value="Genomic_DNA"/>
</dbReference>
<dbReference type="SUPFAM" id="SSF103473">
    <property type="entry name" value="MFS general substrate transporter"/>
    <property type="match status" value="1"/>
</dbReference>
<keyword evidence="10" id="KW-1185">Reference proteome</keyword>
<comment type="subcellular location">
    <subcellularLocation>
        <location evidence="1">Membrane</location>
        <topology evidence="1">Multi-pass membrane protein</topology>
    </subcellularLocation>
</comment>
<organism evidence="8 11">
    <name type="scientific">Pseudoduganella plicata</name>
    <dbReference type="NCBI Taxonomy" id="321984"/>
    <lineage>
        <taxon>Bacteria</taxon>
        <taxon>Pseudomonadati</taxon>
        <taxon>Pseudomonadota</taxon>
        <taxon>Betaproteobacteria</taxon>
        <taxon>Burkholderiales</taxon>
        <taxon>Oxalobacteraceae</taxon>
        <taxon>Telluria group</taxon>
        <taxon>Pseudoduganella</taxon>
    </lineage>
</organism>
<dbReference type="GO" id="GO:1990961">
    <property type="term" value="P:xenobiotic detoxification by transmembrane export across the plasma membrane"/>
    <property type="evidence" value="ECO:0007669"/>
    <property type="project" value="TreeGrafter"/>
</dbReference>
<evidence type="ECO:0000313" key="10">
    <source>
        <dbReference type="Proteomes" id="UP000294359"/>
    </source>
</evidence>
<keyword evidence="3 6" id="KW-0812">Transmembrane</keyword>
<accession>A0A4P7BDM5</accession>
<dbReference type="Proteomes" id="UP000619512">
    <property type="component" value="Unassembled WGS sequence"/>
</dbReference>
<name>A0A4P7BDM5_9BURK</name>
<dbReference type="AlphaFoldDB" id="A0A4P7BDM5"/>
<feature type="transmembrane region" description="Helical" evidence="6">
    <location>
        <begin position="360"/>
        <end position="383"/>
    </location>
</feature>
<feature type="transmembrane region" description="Helical" evidence="6">
    <location>
        <begin position="274"/>
        <end position="292"/>
    </location>
</feature>
<feature type="transmembrane region" description="Helical" evidence="6">
    <location>
        <begin position="334"/>
        <end position="354"/>
    </location>
</feature>
<evidence type="ECO:0000313" key="11">
    <source>
        <dbReference type="Proteomes" id="UP000619512"/>
    </source>
</evidence>
<dbReference type="PANTHER" id="PTHR23502:SF132">
    <property type="entry name" value="POLYAMINE TRANSPORTER 2-RELATED"/>
    <property type="match status" value="1"/>
</dbReference>
<keyword evidence="2" id="KW-0813">Transport</keyword>
<evidence type="ECO:0000256" key="2">
    <source>
        <dbReference type="ARBA" id="ARBA00022448"/>
    </source>
</evidence>
<dbReference type="RefSeq" id="WP_134383628.1">
    <property type="nucleotide sequence ID" value="NZ_BMWW01000007.1"/>
</dbReference>
<evidence type="ECO:0000256" key="1">
    <source>
        <dbReference type="ARBA" id="ARBA00004141"/>
    </source>
</evidence>
<keyword evidence="4 6" id="KW-1133">Transmembrane helix</keyword>
<dbReference type="OrthoDB" id="9814303at2"/>